<keyword evidence="2" id="KW-1133">Transmembrane helix</keyword>
<dbReference type="Proteomes" id="UP001157114">
    <property type="component" value="Unassembled WGS sequence"/>
</dbReference>
<feature type="region of interest" description="Disordered" evidence="1">
    <location>
        <begin position="171"/>
        <end position="260"/>
    </location>
</feature>
<feature type="compositionally biased region" description="Polar residues" evidence="1">
    <location>
        <begin position="197"/>
        <end position="230"/>
    </location>
</feature>
<keyword evidence="2" id="KW-0472">Membrane</keyword>
<evidence type="ECO:0000256" key="1">
    <source>
        <dbReference type="SAM" id="MobiDB-lite"/>
    </source>
</evidence>
<evidence type="ECO:0000256" key="2">
    <source>
        <dbReference type="SAM" id="Phobius"/>
    </source>
</evidence>
<feature type="transmembrane region" description="Helical" evidence="2">
    <location>
        <begin position="110"/>
        <end position="130"/>
    </location>
</feature>
<protein>
    <recommendedName>
        <fullName evidence="3">Putative zinc-finger domain-containing protein</fullName>
    </recommendedName>
</protein>
<gene>
    <name evidence="4" type="ORF">MU1_35430</name>
</gene>
<comment type="caution">
    <text evidence="4">The sequence shown here is derived from an EMBL/GenBank/DDBJ whole genome shotgun (WGS) entry which is preliminary data.</text>
</comment>
<feature type="compositionally biased region" description="Basic and acidic residues" evidence="1">
    <location>
        <begin position="178"/>
        <end position="194"/>
    </location>
</feature>
<name>A0ABQ6GIP6_9BACL</name>
<evidence type="ECO:0000313" key="4">
    <source>
        <dbReference type="EMBL" id="GLX69198.1"/>
    </source>
</evidence>
<evidence type="ECO:0000313" key="5">
    <source>
        <dbReference type="Proteomes" id="UP001157114"/>
    </source>
</evidence>
<dbReference type="RefSeq" id="WP_284239977.1">
    <property type="nucleotide sequence ID" value="NZ_BSSQ01000014.1"/>
</dbReference>
<proteinExistence type="predicted"/>
<organism evidence="4 5">
    <name type="scientific">Paenibacillus glycanilyticus</name>
    <dbReference type="NCBI Taxonomy" id="126569"/>
    <lineage>
        <taxon>Bacteria</taxon>
        <taxon>Bacillati</taxon>
        <taxon>Bacillota</taxon>
        <taxon>Bacilli</taxon>
        <taxon>Bacillales</taxon>
        <taxon>Paenibacillaceae</taxon>
        <taxon>Paenibacillus</taxon>
    </lineage>
</organism>
<dbReference type="InterPro" id="IPR027383">
    <property type="entry name" value="Znf_put"/>
</dbReference>
<dbReference type="EMBL" id="BSSQ01000014">
    <property type="protein sequence ID" value="GLX69198.1"/>
    <property type="molecule type" value="Genomic_DNA"/>
</dbReference>
<evidence type="ECO:0000259" key="3">
    <source>
        <dbReference type="Pfam" id="PF13490"/>
    </source>
</evidence>
<dbReference type="Pfam" id="PF13490">
    <property type="entry name" value="zf-HC2"/>
    <property type="match status" value="1"/>
</dbReference>
<reference evidence="4 5" key="1">
    <citation type="submission" date="2023-03" db="EMBL/GenBank/DDBJ databases">
        <title>Draft genome sequence of the bacteria which degrade cell wall of Tricholomamatutake.</title>
        <authorList>
            <person name="Konishi Y."/>
            <person name="Fukuta Y."/>
            <person name="Shirasaka N."/>
        </authorList>
    </citation>
    <scope>NUCLEOTIDE SEQUENCE [LARGE SCALE GENOMIC DNA]</scope>
    <source>
        <strain evidence="5">mu1</strain>
    </source>
</reference>
<sequence length="343" mass="36736">MTCQEVIEYMNRQLDGDLNEHEYEILIKHTRHCPDCAAMFERLRKLSEELGSLPHVMPKYSLVDAILPQLEQIVPFRQPEAATMELSPSAVTGLSQQTNRRTKERHQLRFRAITGIIAASVAAGLFLVSYNAGLFPTSGSFSDNNSAQTASSDAASSMLDTSKSLKEVQPLANNAGKDSIDSFVEKSDTSEDAKQFYSAQNETGGSEASGNDAGTSNEPASGSNTDSGSVTGEAPSVSANQGGGNSGSEPNQGITGYVPAPLEAASPDGGYIAKAVGYQIHIYKSGEESGKAYYDSVRRNGKIATLVWSADNKQLTYEIQLESGGMERYVVDVKTKTESKAAH</sequence>
<feature type="domain" description="Putative zinc-finger" evidence="3">
    <location>
        <begin position="3"/>
        <end position="37"/>
    </location>
</feature>
<keyword evidence="2" id="KW-0812">Transmembrane</keyword>
<keyword evidence="5" id="KW-1185">Reference proteome</keyword>
<accession>A0ABQ6GIP6</accession>